<dbReference type="InterPro" id="IPR051130">
    <property type="entry name" value="Mito_struct-func_regulator"/>
</dbReference>
<proteinExistence type="inferred from homology"/>
<dbReference type="PANTHER" id="PTHR43173:SF19">
    <property type="entry name" value="AARF DOMAIN-CONTAINING PROTEIN KINASE 1"/>
    <property type="match status" value="1"/>
</dbReference>
<feature type="compositionally biased region" description="Polar residues" evidence="2">
    <location>
        <begin position="33"/>
        <end position="56"/>
    </location>
</feature>
<evidence type="ECO:0000313" key="4">
    <source>
        <dbReference type="EMBL" id="PLW49239.1"/>
    </source>
</evidence>
<dbReference type="GO" id="GO:0055088">
    <property type="term" value="P:lipid homeostasis"/>
    <property type="evidence" value="ECO:0007669"/>
    <property type="project" value="TreeGrafter"/>
</dbReference>
<dbReference type="EMBL" id="PGCJ01000097">
    <property type="protein sequence ID" value="PLW49239.1"/>
    <property type="molecule type" value="Genomic_DNA"/>
</dbReference>
<feature type="domain" description="ABC1 atypical kinase-like" evidence="3">
    <location>
        <begin position="277"/>
        <end position="519"/>
    </location>
</feature>
<dbReference type="Gene3D" id="1.10.510.10">
    <property type="entry name" value="Transferase(Phosphotransferase) domain 1"/>
    <property type="match status" value="1"/>
</dbReference>
<dbReference type="OrthoDB" id="427480at2759"/>
<feature type="region of interest" description="Disordered" evidence="2">
    <location>
        <begin position="24"/>
        <end position="83"/>
    </location>
</feature>
<dbReference type="AlphaFoldDB" id="A0A2N5VGW2"/>
<evidence type="ECO:0000256" key="1">
    <source>
        <dbReference type="ARBA" id="ARBA00009670"/>
    </source>
</evidence>
<sequence>MPVFWSVGSGNRVIRIGLRKTKEEQRTRDYRQETSITSHAQRQQQPVHLNAASTTLLLPPDGHPRPPAPSSNQSSLPDHALKKPCRRPSLLPSAWLAATATIQLPSKKKLRPLRAQNSSPCVQHFGRHSFLQASIILRQSTRRATTTSTSLPGPRPGWTVSQKLVLGLSVTLVVGTALYELVPPCRYAAIGIVRCTRVVVAVIGAMWDYKTLFAKTWTDDPAGRAQRHQDYHTTHLTAAHRILEVLKKNGGIYVKLGQHLSSIQLIPIPWSATMKPLQDQCTPSSFHMINQLFLNDVGQGIQDLFHTFDPVPIGVASLAQVHRAVDRKSGRLVAVKVMHPTLEEYLEVDTSTVVTMLRFVKWVFPEFEFTWLGEEMQENLPKEMDFRIEAANASKCAAQFSHLKSTTLKLPDVLWAQKRVLVMEFISGGRFDDLEYLAEHNIDRNRASQELTRIFSQMIYLNGYFHADPHAGNILIRPASEASRSPYNFEIVLLDHGLYFDLSDTLRVNYARFWLSLLSSSPGSIEARKKYAKLVGNIDEKNYDIFESAITGRIGLKGSGSLLSLASSSSSVEELKLIRGTLVSQEGIFAEILKILRNVPRRLLMILKVNDLTRSLDLSLRTTHSQIRIWLIVARFCGLAIWIDEVRRLKLELAALRNQFRVQSSLRLLAHFVQSWWQYQKCYNFLRLFEIGMDAYAGLTKTMMYVNGLMNTDGRHPGGGFTQAKRTAAGL</sequence>
<dbReference type="CDD" id="cd13969">
    <property type="entry name" value="ADCK1-like"/>
    <property type="match status" value="1"/>
</dbReference>
<dbReference type="Pfam" id="PF03109">
    <property type="entry name" value="ABC1"/>
    <property type="match status" value="1"/>
</dbReference>
<name>A0A2N5VGW2_9BASI</name>
<dbReference type="PANTHER" id="PTHR43173">
    <property type="entry name" value="ABC1 FAMILY PROTEIN"/>
    <property type="match status" value="1"/>
</dbReference>
<dbReference type="InterPro" id="IPR004147">
    <property type="entry name" value="ABC1_dom"/>
</dbReference>
<dbReference type="InterPro" id="IPR045307">
    <property type="entry name" value="ADCK1_dom"/>
</dbReference>
<comment type="caution">
    <text evidence="4">The sequence shown here is derived from an EMBL/GenBank/DDBJ whole genome shotgun (WGS) entry which is preliminary data.</text>
</comment>
<dbReference type="InterPro" id="IPR011009">
    <property type="entry name" value="Kinase-like_dom_sf"/>
</dbReference>
<keyword evidence="5" id="KW-1185">Reference proteome</keyword>
<comment type="similarity">
    <text evidence="1">Belongs to the protein kinase superfamily. ADCK protein kinase family.</text>
</comment>
<dbReference type="GO" id="GO:0005743">
    <property type="term" value="C:mitochondrial inner membrane"/>
    <property type="evidence" value="ECO:0007669"/>
    <property type="project" value="TreeGrafter"/>
</dbReference>
<reference evidence="4 5" key="1">
    <citation type="submission" date="2017-11" db="EMBL/GenBank/DDBJ databases">
        <title>De novo assembly and phasing of dikaryotic genomes from two isolates of Puccinia coronata f. sp. avenae, the causal agent of oat crown rust.</title>
        <authorList>
            <person name="Miller M.E."/>
            <person name="Zhang Y."/>
            <person name="Omidvar V."/>
            <person name="Sperschneider J."/>
            <person name="Schwessinger B."/>
            <person name="Raley C."/>
            <person name="Palmer J.M."/>
            <person name="Garnica D."/>
            <person name="Upadhyaya N."/>
            <person name="Rathjen J."/>
            <person name="Taylor J.M."/>
            <person name="Park R.F."/>
            <person name="Dodds P.N."/>
            <person name="Hirsch C.D."/>
            <person name="Kianian S.F."/>
            <person name="Figueroa M."/>
        </authorList>
    </citation>
    <scope>NUCLEOTIDE SEQUENCE [LARGE SCALE GENOMIC DNA]</scope>
    <source>
        <strain evidence="4">12NC29</strain>
    </source>
</reference>
<dbReference type="STRING" id="200324.A0A2N5VGW2"/>
<evidence type="ECO:0000313" key="5">
    <source>
        <dbReference type="Proteomes" id="UP000235388"/>
    </source>
</evidence>
<accession>A0A2N5VGW2</accession>
<dbReference type="GO" id="GO:0007005">
    <property type="term" value="P:mitochondrion organization"/>
    <property type="evidence" value="ECO:0007669"/>
    <property type="project" value="TreeGrafter"/>
</dbReference>
<evidence type="ECO:0000256" key="2">
    <source>
        <dbReference type="SAM" id="MobiDB-lite"/>
    </source>
</evidence>
<dbReference type="Proteomes" id="UP000235388">
    <property type="component" value="Unassembled WGS sequence"/>
</dbReference>
<evidence type="ECO:0000259" key="3">
    <source>
        <dbReference type="Pfam" id="PF03109"/>
    </source>
</evidence>
<dbReference type="SUPFAM" id="SSF56112">
    <property type="entry name" value="Protein kinase-like (PK-like)"/>
    <property type="match status" value="1"/>
</dbReference>
<gene>
    <name evidence="4" type="ORF">PCANC_06914</name>
</gene>
<protein>
    <recommendedName>
        <fullName evidence="3">ABC1 atypical kinase-like domain-containing protein</fullName>
    </recommendedName>
</protein>
<organism evidence="4 5">
    <name type="scientific">Puccinia coronata f. sp. avenae</name>
    <dbReference type="NCBI Taxonomy" id="200324"/>
    <lineage>
        <taxon>Eukaryota</taxon>
        <taxon>Fungi</taxon>
        <taxon>Dikarya</taxon>
        <taxon>Basidiomycota</taxon>
        <taxon>Pucciniomycotina</taxon>
        <taxon>Pucciniomycetes</taxon>
        <taxon>Pucciniales</taxon>
        <taxon>Pucciniaceae</taxon>
        <taxon>Puccinia</taxon>
    </lineage>
</organism>